<feature type="region of interest" description="Disordered" evidence="1">
    <location>
        <begin position="1"/>
        <end position="33"/>
    </location>
</feature>
<dbReference type="EMBL" id="UINC01200084">
    <property type="protein sequence ID" value="SVE18808.1"/>
    <property type="molecule type" value="Genomic_DNA"/>
</dbReference>
<protein>
    <submittedName>
        <fullName evidence="2">Uncharacterized protein</fullName>
    </submittedName>
</protein>
<reference evidence="2" key="1">
    <citation type="submission" date="2018-05" db="EMBL/GenBank/DDBJ databases">
        <authorList>
            <person name="Lanie J.A."/>
            <person name="Ng W.-L."/>
            <person name="Kazmierczak K.M."/>
            <person name="Andrzejewski T.M."/>
            <person name="Davidsen T.M."/>
            <person name="Wayne K.J."/>
            <person name="Tettelin H."/>
            <person name="Glass J.I."/>
            <person name="Rusch D."/>
            <person name="Podicherti R."/>
            <person name="Tsui H.-C.T."/>
            <person name="Winkler M.E."/>
        </authorList>
    </citation>
    <scope>NUCLEOTIDE SEQUENCE</scope>
</reference>
<feature type="non-terminal residue" evidence="2">
    <location>
        <position position="1"/>
    </location>
</feature>
<sequence>NSAKALSNRNSPLISFAGRSTRPTCAAGTHQRI</sequence>
<organism evidence="2">
    <name type="scientific">marine metagenome</name>
    <dbReference type="NCBI Taxonomy" id="408172"/>
    <lineage>
        <taxon>unclassified sequences</taxon>
        <taxon>metagenomes</taxon>
        <taxon>ecological metagenomes</taxon>
    </lineage>
</organism>
<gene>
    <name evidence="2" type="ORF">METZ01_LOCUS471662</name>
</gene>
<feature type="compositionally biased region" description="Polar residues" evidence="1">
    <location>
        <begin position="1"/>
        <end position="13"/>
    </location>
</feature>
<proteinExistence type="predicted"/>
<accession>A0A383BH80</accession>
<evidence type="ECO:0000256" key="1">
    <source>
        <dbReference type="SAM" id="MobiDB-lite"/>
    </source>
</evidence>
<dbReference type="AlphaFoldDB" id="A0A383BH80"/>
<evidence type="ECO:0000313" key="2">
    <source>
        <dbReference type="EMBL" id="SVE18808.1"/>
    </source>
</evidence>
<feature type="non-terminal residue" evidence="2">
    <location>
        <position position="33"/>
    </location>
</feature>
<name>A0A383BH80_9ZZZZ</name>